<dbReference type="InterPro" id="IPR031107">
    <property type="entry name" value="Small_HSP"/>
</dbReference>
<feature type="domain" description="SHSP" evidence="5">
    <location>
        <begin position="34"/>
        <end position="169"/>
    </location>
</feature>
<keyword evidence="7" id="KW-1185">Reference proteome</keyword>
<accession>A0A1V6PPS3</accession>
<evidence type="ECO:0000256" key="2">
    <source>
        <dbReference type="PROSITE-ProRule" id="PRU00285"/>
    </source>
</evidence>
<protein>
    <recommendedName>
        <fullName evidence="5">SHSP domain-containing protein</fullName>
    </recommendedName>
</protein>
<dbReference type="SUPFAM" id="SSF49764">
    <property type="entry name" value="HSP20-like chaperones"/>
    <property type="match status" value="1"/>
</dbReference>
<feature type="compositionally biased region" description="Basic and acidic residues" evidence="4">
    <location>
        <begin position="96"/>
        <end position="119"/>
    </location>
</feature>
<dbReference type="AlphaFoldDB" id="A0A1V6PPS3"/>
<keyword evidence="1" id="KW-0346">Stress response</keyword>
<dbReference type="Gene3D" id="2.60.40.790">
    <property type="match status" value="1"/>
</dbReference>
<evidence type="ECO:0000256" key="4">
    <source>
        <dbReference type="SAM" id="MobiDB-lite"/>
    </source>
</evidence>
<gene>
    <name evidence="6" type="ORF">PENANT_c067G09977</name>
</gene>
<organism evidence="6 7">
    <name type="scientific">Penicillium antarcticum</name>
    <dbReference type="NCBI Taxonomy" id="416450"/>
    <lineage>
        <taxon>Eukaryota</taxon>
        <taxon>Fungi</taxon>
        <taxon>Dikarya</taxon>
        <taxon>Ascomycota</taxon>
        <taxon>Pezizomycotina</taxon>
        <taxon>Eurotiomycetes</taxon>
        <taxon>Eurotiomycetidae</taxon>
        <taxon>Eurotiales</taxon>
        <taxon>Aspergillaceae</taxon>
        <taxon>Penicillium</taxon>
    </lineage>
</organism>
<evidence type="ECO:0000259" key="5">
    <source>
        <dbReference type="PROSITE" id="PS01031"/>
    </source>
</evidence>
<dbReference type="EMBL" id="MDYN01000067">
    <property type="protein sequence ID" value="OQD78995.1"/>
    <property type="molecule type" value="Genomic_DNA"/>
</dbReference>
<evidence type="ECO:0000256" key="1">
    <source>
        <dbReference type="ARBA" id="ARBA00023016"/>
    </source>
</evidence>
<name>A0A1V6PPS3_9EURO</name>
<dbReference type="STRING" id="416450.A0A1V6PPS3"/>
<dbReference type="InterPro" id="IPR008978">
    <property type="entry name" value="HSP20-like_chaperone"/>
</dbReference>
<dbReference type="OrthoDB" id="1431247at2759"/>
<dbReference type="Pfam" id="PF00011">
    <property type="entry name" value="HSP20"/>
    <property type="match status" value="1"/>
</dbReference>
<sequence>MSLFRASSPSSGDFVPLFRLLDDYDTHRSGRSQCATHSFSPRFDVRESESAYHLDGELPGVSQKNIDIEFSDPHTLVVKGCLEREYNSSNYQTEVKGPDKEEEQTKTESKNEPNHHFWASERSVGEFQRTFSFPARVEKDHVKASLNHGILSIQVPKENVTATKKIEIE</sequence>
<evidence type="ECO:0000313" key="6">
    <source>
        <dbReference type="EMBL" id="OQD78995.1"/>
    </source>
</evidence>
<dbReference type="PANTHER" id="PTHR11527">
    <property type="entry name" value="HEAT-SHOCK PROTEIN 20 FAMILY MEMBER"/>
    <property type="match status" value="1"/>
</dbReference>
<comment type="caution">
    <text evidence="6">The sequence shown here is derived from an EMBL/GenBank/DDBJ whole genome shotgun (WGS) entry which is preliminary data.</text>
</comment>
<evidence type="ECO:0000313" key="7">
    <source>
        <dbReference type="Proteomes" id="UP000191672"/>
    </source>
</evidence>
<dbReference type="PROSITE" id="PS01031">
    <property type="entry name" value="SHSP"/>
    <property type="match status" value="1"/>
</dbReference>
<dbReference type="Proteomes" id="UP000191672">
    <property type="component" value="Unassembled WGS sequence"/>
</dbReference>
<comment type="similarity">
    <text evidence="2 3">Belongs to the small heat shock protein (HSP20) family.</text>
</comment>
<proteinExistence type="inferred from homology"/>
<dbReference type="CDD" id="cd06464">
    <property type="entry name" value="ACD_sHsps-like"/>
    <property type="match status" value="1"/>
</dbReference>
<reference evidence="7" key="1">
    <citation type="journal article" date="2017" name="Nat. Microbiol.">
        <title>Global analysis of biosynthetic gene clusters reveals vast potential of secondary metabolite production in Penicillium species.</title>
        <authorList>
            <person name="Nielsen J.C."/>
            <person name="Grijseels S."/>
            <person name="Prigent S."/>
            <person name="Ji B."/>
            <person name="Dainat J."/>
            <person name="Nielsen K.F."/>
            <person name="Frisvad J.C."/>
            <person name="Workman M."/>
            <person name="Nielsen J."/>
        </authorList>
    </citation>
    <scope>NUCLEOTIDE SEQUENCE [LARGE SCALE GENOMIC DNA]</scope>
    <source>
        <strain evidence="7">IBT 31811</strain>
    </source>
</reference>
<dbReference type="InterPro" id="IPR002068">
    <property type="entry name" value="A-crystallin/Hsp20_dom"/>
</dbReference>
<evidence type="ECO:0000256" key="3">
    <source>
        <dbReference type="RuleBase" id="RU003616"/>
    </source>
</evidence>
<feature type="region of interest" description="Disordered" evidence="4">
    <location>
        <begin position="88"/>
        <end position="119"/>
    </location>
</feature>